<comment type="caution">
    <text evidence="2">The sequence shown here is derived from an EMBL/GenBank/DDBJ whole genome shotgun (WGS) entry which is preliminary data.</text>
</comment>
<dbReference type="InterPro" id="IPR055346">
    <property type="entry name" value="Fe-S_cluster_assembly_SufBD"/>
</dbReference>
<keyword evidence="3" id="KW-1185">Reference proteome</keyword>
<dbReference type="InterPro" id="IPR037284">
    <property type="entry name" value="SUF_FeS_clus_asmbl_SufBD_sf"/>
</dbReference>
<organism evidence="2 3">
    <name type="scientific">Hibiscus sabdariffa</name>
    <name type="common">roselle</name>
    <dbReference type="NCBI Taxonomy" id="183260"/>
    <lineage>
        <taxon>Eukaryota</taxon>
        <taxon>Viridiplantae</taxon>
        <taxon>Streptophyta</taxon>
        <taxon>Embryophyta</taxon>
        <taxon>Tracheophyta</taxon>
        <taxon>Spermatophyta</taxon>
        <taxon>Magnoliopsida</taxon>
        <taxon>eudicotyledons</taxon>
        <taxon>Gunneridae</taxon>
        <taxon>Pentapetalae</taxon>
        <taxon>rosids</taxon>
        <taxon>malvids</taxon>
        <taxon>Malvales</taxon>
        <taxon>Malvaceae</taxon>
        <taxon>Malvoideae</taxon>
        <taxon>Hibiscus</taxon>
    </lineage>
</organism>
<dbReference type="PANTHER" id="PTHR43575">
    <property type="entry name" value="PROTEIN ABCI7, CHLOROPLASTIC"/>
    <property type="match status" value="1"/>
</dbReference>
<reference evidence="2 3" key="1">
    <citation type="journal article" date="2024" name="G3 (Bethesda)">
        <title>Genome assembly of Hibiscus sabdariffa L. provides insights into metabolisms of medicinal natural products.</title>
        <authorList>
            <person name="Kim T."/>
        </authorList>
    </citation>
    <scope>NUCLEOTIDE SEQUENCE [LARGE SCALE GENOMIC DNA]</scope>
    <source>
        <strain evidence="2">TK-2024</strain>
        <tissue evidence="2">Old leaves</tissue>
    </source>
</reference>
<evidence type="ECO:0000259" key="1">
    <source>
        <dbReference type="Pfam" id="PF01458"/>
    </source>
</evidence>
<accession>A0ABR2FDA7</accession>
<dbReference type="InterPro" id="IPR000825">
    <property type="entry name" value="SUF_FeS_clus_asmbl_SufBD_core"/>
</dbReference>
<sequence length="132" mass="14743">MQDLHSRIEQLHKCIMAQSSGIAVCYGNVKVNRDAGKLMRCLLLEPQAAINVKPILRIIADDVKCSHGAAISDLEDIQLLYFQARGIDLETARNALVFSFSAEVIDRLPYTFLRKQVKDNVKELVGSINKDS</sequence>
<dbReference type="EMBL" id="JBBPBM010000006">
    <property type="protein sequence ID" value="KAK8578912.1"/>
    <property type="molecule type" value="Genomic_DNA"/>
</dbReference>
<protein>
    <recommendedName>
        <fullName evidence="1">SUF system FeS cluster assembly SufBD core domain-containing protein</fullName>
    </recommendedName>
</protein>
<dbReference type="PANTHER" id="PTHR43575:SF1">
    <property type="entry name" value="PROTEIN ABCI7, CHLOROPLASTIC"/>
    <property type="match status" value="1"/>
</dbReference>
<feature type="domain" description="SUF system FeS cluster assembly SufBD core" evidence="1">
    <location>
        <begin position="5"/>
        <end position="100"/>
    </location>
</feature>
<dbReference type="Proteomes" id="UP001472677">
    <property type="component" value="Unassembled WGS sequence"/>
</dbReference>
<gene>
    <name evidence="2" type="ORF">V6N12_069256</name>
</gene>
<dbReference type="SUPFAM" id="SSF101960">
    <property type="entry name" value="Stabilizer of iron transporter SufD"/>
    <property type="match status" value="1"/>
</dbReference>
<evidence type="ECO:0000313" key="2">
    <source>
        <dbReference type="EMBL" id="KAK8578912.1"/>
    </source>
</evidence>
<dbReference type="Pfam" id="PF01458">
    <property type="entry name" value="SUFBD_core"/>
    <property type="match status" value="1"/>
</dbReference>
<proteinExistence type="predicted"/>
<name>A0ABR2FDA7_9ROSI</name>
<evidence type="ECO:0000313" key="3">
    <source>
        <dbReference type="Proteomes" id="UP001472677"/>
    </source>
</evidence>